<feature type="compositionally biased region" description="Acidic residues" evidence="5">
    <location>
        <begin position="57"/>
        <end position="67"/>
    </location>
</feature>
<dbReference type="PANTHER" id="PTHR13237:SF8">
    <property type="entry name" value="SOMETHING ABOUT SILENCING PROTEIN 10"/>
    <property type="match status" value="1"/>
</dbReference>
<comment type="subcellular location">
    <subcellularLocation>
        <location evidence="1">Nucleus</location>
    </subcellularLocation>
</comment>
<evidence type="ECO:0000256" key="4">
    <source>
        <dbReference type="ARBA" id="ARBA00023242"/>
    </source>
</evidence>
<accession>M5FSB5</accession>
<dbReference type="PANTHER" id="PTHR13237">
    <property type="entry name" value="SOMETHING ABOUT SILENCING PROTEIN 10-RELATED"/>
    <property type="match status" value="1"/>
</dbReference>
<reference evidence="7 8" key="1">
    <citation type="journal article" date="2012" name="Science">
        <title>The Paleozoic origin of enzymatic lignin decomposition reconstructed from 31 fungal genomes.</title>
        <authorList>
            <person name="Floudas D."/>
            <person name="Binder M."/>
            <person name="Riley R."/>
            <person name="Barry K."/>
            <person name="Blanchette R.A."/>
            <person name="Henrissat B."/>
            <person name="Martinez A.T."/>
            <person name="Otillar R."/>
            <person name="Spatafora J.W."/>
            <person name="Yadav J.S."/>
            <person name="Aerts A."/>
            <person name="Benoit I."/>
            <person name="Boyd A."/>
            <person name="Carlson A."/>
            <person name="Copeland A."/>
            <person name="Coutinho P.M."/>
            <person name="de Vries R.P."/>
            <person name="Ferreira P."/>
            <person name="Findley K."/>
            <person name="Foster B."/>
            <person name="Gaskell J."/>
            <person name="Glotzer D."/>
            <person name="Gorecki P."/>
            <person name="Heitman J."/>
            <person name="Hesse C."/>
            <person name="Hori C."/>
            <person name="Igarashi K."/>
            <person name="Jurgens J.A."/>
            <person name="Kallen N."/>
            <person name="Kersten P."/>
            <person name="Kohler A."/>
            <person name="Kuees U."/>
            <person name="Kumar T.K.A."/>
            <person name="Kuo A."/>
            <person name="LaButti K."/>
            <person name="Larrondo L.F."/>
            <person name="Lindquist E."/>
            <person name="Ling A."/>
            <person name="Lombard V."/>
            <person name="Lucas S."/>
            <person name="Lundell T."/>
            <person name="Martin R."/>
            <person name="McLaughlin D.J."/>
            <person name="Morgenstern I."/>
            <person name="Morin E."/>
            <person name="Murat C."/>
            <person name="Nagy L.G."/>
            <person name="Nolan M."/>
            <person name="Ohm R.A."/>
            <person name="Patyshakuliyeva A."/>
            <person name="Rokas A."/>
            <person name="Ruiz-Duenas F.J."/>
            <person name="Sabat G."/>
            <person name="Salamov A."/>
            <person name="Samejima M."/>
            <person name="Schmutz J."/>
            <person name="Slot J.C."/>
            <person name="St John F."/>
            <person name="Stenlid J."/>
            <person name="Sun H."/>
            <person name="Sun S."/>
            <person name="Syed K."/>
            <person name="Tsang A."/>
            <person name="Wiebenga A."/>
            <person name="Young D."/>
            <person name="Pisabarro A."/>
            <person name="Eastwood D.C."/>
            <person name="Martin F."/>
            <person name="Cullen D."/>
            <person name="Grigoriev I.V."/>
            <person name="Hibbett D.S."/>
        </authorList>
    </citation>
    <scope>NUCLEOTIDE SEQUENCE [LARGE SCALE GENOMIC DNA]</scope>
    <source>
        <strain evidence="7 8">DJM-731 SS1</strain>
    </source>
</reference>
<evidence type="ECO:0000256" key="2">
    <source>
        <dbReference type="ARBA" id="ARBA00010979"/>
    </source>
</evidence>
<dbReference type="STRING" id="1858805.M5FSB5"/>
<evidence type="ECO:0000313" key="8">
    <source>
        <dbReference type="Proteomes" id="UP000030653"/>
    </source>
</evidence>
<feature type="compositionally biased region" description="Basic and acidic residues" evidence="5">
    <location>
        <begin position="387"/>
        <end position="402"/>
    </location>
</feature>
<feature type="domain" description="Sas10 C-terminal" evidence="6">
    <location>
        <begin position="587"/>
        <end position="663"/>
    </location>
</feature>
<comment type="similarity">
    <text evidence="2">Belongs to the SAS10 family.</text>
</comment>
<dbReference type="AlphaFoldDB" id="M5FSB5"/>
<feature type="region of interest" description="Disordered" evidence="5">
    <location>
        <begin position="451"/>
        <end position="592"/>
    </location>
</feature>
<feature type="compositionally biased region" description="Basic and acidic residues" evidence="5">
    <location>
        <begin position="474"/>
        <end position="486"/>
    </location>
</feature>
<proteinExistence type="inferred from homology"/>
<dbReference type="OMA" id="EEYIRPQ"/>
<keyword evidence="3" id="KW-0597">Phosphoprotein</keyword>
<protein>
    <recommendedName>
        <fullName evidence="6">Sas10 C-terminal domain-containing protein</fullName>
    </recommendedName>
</protein>
<evidence type="ECO:0000259" key="6">
    <source>
        <dbReference type="Pfam" id="PF09368"/>
    </source>
</evidence>
<feature type="region of interest" description="Disordered" evidence="5">
    <location>
        <begin position="367"/>
        <end position="438"/>
    </location>
</feature>
<dbReference type="OrthoDB" id="1924577at2759"/>
<keyword evidence="8" id="KW-1185">Reference proteome</keyword>
<dbReference type="GO" id="GO:0032040">
    <property type="term" value="C:small-subunit processome"/>
    <property type="evidence" value="ECO:0007669"/>
    <property type="project" value="TreeGrafter"/>
</dbReference>
<sequence>MAQRKVKSGGLEKKEPSKEIDRRKSKIRAPVTHEDLGLDEEETWHKDKDKILLENDRVDEDTEDEEVFALKGISDCEDEGDLEEEEAEEDQDEELAAPPPRKSAKSKSNAKSTVQDAGLSSESEDEDESEEETWGTKKSAYYTVPGEDEETEDEEARALETAEAKRLQRKAREGLEEDDFGLGGVEDELEEVDAAMEEPAPVEKKQELPKDKEGLKRHLELHSPETLALAREWGDIVYRIGEIKKLIENQPADTEPDLLGIMHSHYQVLLTYATTLAFYLHLRATPSHATSPSPLSDHPVLDRLLELKQFLHVMESYNFAADDPLRTGELEDEDDEEGMDGVWDLKKRMGLEDGELEALLKETRGVEKELAEEEEPVMTNGKVKAKSKADGKPKSNGKEKKPVKEKKKGVSFDLVQPEFVPSARKRPSASVPADASADDLAYGEVTTLTAADLADKAARKRSLRFHTSRIESAAARRDAARRNREGGDEDIPYKARRKEVELQANARAEARLKKRQEQEGAELDDEEWGESDRKRAREAMQPGEEEDYEGLYEAVERGRKRRKLEKKEAYDEERAAERFIPDEEGPNGPRSLTRAILTNRGLAPKRSKLARNPRVKKRVKFEKAQKKLASQKAVFRGGQAALAGDYSGEKSGISKRLVKSVKL</sequence>
<dbReference type="RefSeq" id="XP_040625596.1">
    <property type="nucleotide sequence ID" value="XM_040769088.1"/>
</dbReference>
<feature type="compositionally biased region" description="Basic and acidic residues" evidence="5">
    <location>
        <begin position="565"/>
        <end position="581"/>
    </location>
</feature>
<feature type="compositionally biased region" description="Acidic residues" evidence="5">
    <location>
        <begin position="146"/>
        <end position="155"/>
    </location>
</feature>
<evidence type="ECO:0000256" key="5">
    <source>
        <dbReference type="SAM" id="MobiDB-lite"/>
    </source>
</evidence>
<dbReference type="HOGENOM" id="CLU_019106_0_0_1"/>
<feature type="compositionally biased region" description="Low complexity" evidence="5">
    <location>
        <begin position="428"/>
        <end position="438"/>
    </location>
</feature>
<feature type="compositionally biased region" description="Basic and acidic residues" evidence="5">
    <location>
        <begin position="43"/>
        <end position="56"/>
    </location>
</feature>
<dbReference type="Pfam" id="PF09368">
    <property type="entry name" value="Sas10"/>
    <property type="match status" value="1"/>
</dbReference>
<feature type="compositionally biased region" description="Acidic residues" evidence="5">
    <location>
        <begin position="122"/>
        <end position="133"/>
    </location>
</feature>
<feature type="compositionally biased region" description="Basic and acidic residues" evidence="5">
    <location>
        <begin position="508"/>
        <end position="518"/>
    </location>
</feature>
<evidence type="ECO:0000256" key="1">
    <source>
        <dbReference type="ARBA" id="ARBA00004123"/>
    </source>
</evidence>
<evidence type="ECO:0000256" key="3">
    <source>
        <dbReference type="ARBA" id="ARBA00022553"/>
    </source>
</evidence>
<dbReference type="Proteomes" id="UP000030653">
    <property type="component" value="Unassembled WGS sequence"/>
</dbReference>
<gene>
    <name evidence="7" type="ORF">DACRYDRAFT_110601</name>
</gene>
<dbReference type="GeneID" id="63684150"/>
<feature type="compositionally biased region" description="Acidic residues" evidence="5">
    <location>
        <begin position="75"/>
        <end position="95"/>
    </location>
</feature>
<feature type="region of interest" description="Disordered" evidence="5">
    <location>
        <begin position="598"/>
        <end position="617"/>
    </location>
</feature>
<feature type="compositionally biased region" description="Basic residues" evidence="5">
    <location>
        <begin position="458"/>
        <end position="467"/>
    </location>
</feature>
<dbReference type="GO" id="GO:0000462">
    <property type="term" value="P:maturation of SSU-rRNA from tricistronic rRNA transcript (SSU-rRNA, 5.8S rRNA, LSU-rRNA)"/>
    <property type="evidence" value="ECO:0007669"/>
    <property type="project" value="TreeGrafter"/>
</dbReference>
<dbReference type="EMBL" id="JH795872">
    <property type="protein sequence ID" value="EJT98698.1"/>
    <property type="molecule type" value="Genomic_DNA"/>
</dbReference>
<name>M5FSB5_DACPD</name>
<organism evidence="7 8">
    <name type="scientific">Dacryopinax primogenitus (strain DJM 731)</name>
    <name type="common">Brown rot fungus</name>
    <dbReference type="NCBI Taxonomy" id="1858805"/>
    <lineage>
        <taxon>Eukaryota</taxon>
        <taxon>Fungi</taxon>
        <taxon>Dikarya</taxon>
        <taxon>Basidiomycota</taxon>
        <taxon>Agaricomycotina</taxon>
        <taxon>Dacrymycetes</taxon>
        <taxon>Dacrymycetales</taxon>
        <taxon>Dacrymycetaceae</taxon>
        <taxon>Dacryopinax</taxon>
    </lineage>
</organism>
<dbReference type="InterPro" id="IPR007146">
    <property type="entry name" value="Sas10/Utp3/C1D"/>
</dbReference>
<feature type="compositionally biased region" description="Basic and acidic residues" evidence="5">
    <location>
        <begin position="10"/>
        <end position="22"/>
    </location>
</feature>
<dbReference type="InterPro" id="IPR018972">
    <property type="entry name" value="Sas10_C_dom"/>
</dbReference>
<evidence type="ECO:0000313" key="7">
    <source>
        <dbReference type="EMBL" id="EJT98698.1"/>
    </source>
</evidence>
<feature type="compositionally biased region" description="Acidic residues" evidence="5">
    <location>
        <begin position="519"/>
        <end position="529"/>
    </location>
</feature>
<feature type="compositionally biased region" description="Basic and acidic residues" evidence="5">
    <location>
        <begin position="156"/>
        <end position="172"/>
    </location>
</feature>
<dbReference type="Pfam" id="PF04000">
    <property type="entry name" value="Sas10_Utp3"/>
    <property type="match status" value="1"/>
</dbReference>
<feature type="region of interest" description="Disordered" evidence="5">
    <location>
        <begin position="1"/>
        <end position="172"/>
    </location>
</feature>
<feature type="compositionally biased region" description="Basic residues" evidence="5">
    <location>
        <begin position="603"/>
        <end position="617"/>
    </location>
</feature>
<keyword evidence="4" id="KW-0539">Nucleus</keyword>